<dbReference type="PANTHER" id="PTHR34239">
    <property type="entry name" value="APPLE DOMAIN-CONTAINING PROTEIN"/>
    <property type="match status" value="1"/>
</dbReference>
<dbReference type="Proteomes" id="UP000762676">
    <property type="component" value="Unassembled WGS sequence"/>
</dbReference>
<proteinExistence type="predicted"/>
<dbReference type="AlphaFoldDB" id="A0AAV4IBB2"/>
<dbReference type="PANTHER" id="PTHR34239:SF2">
    <property type="entry name" value="TRANSPOSABLE ELEMENT P TRANSPOSASE_THAP9 CONSERVED DOMAIN-CONTAINING PROTEIN"/>
    <property type="match status" value="1"/>
</dbReference>
<reference evidence="1 2" key="1">
    <citation type="journal article" date="2021" name="Elife">
        <title>Chloroplast acquisition without the gene transfer in kleptoplastic sea slugs, Plakobranchus ocellatus.</title>
        <authorList>
            <person name="Maeda T."/>
            <person name="Takahashi S."/>
            <person name="Yoshida T."/>
            <person name="Shimamura S."/>
            <person name="Takaki Y."/>
            <person name="Nagai Y."/>
            <person name="Toyoda A."/>
            <person name="Suzuki Y."/>
            <person name="Arimoto A."/>
            <person name="Ishii H."/>
            <person name="Satoh N."/>
            <person name="Nishiyama T."/>
            <person name="Hasebe M."/>
            <person name="Maruyama T."/>
            <person name="Minagawa J."/>
            <person name="Obokata J."/>
            <person name="Shigenobu S."/>
        </authorList>
    </citation>
    <scope>NUCLEOTIDE SEQUENCE [LARGE SCALE GENOMIC DNA]</scope>
</reference>
<protein>
    <submittedName>
        <fullName evidence="1">Uncharacterized protein</fullName>
    </submittedName>
</protein>
<dbReference type="EMBL" id="BMAT01013190">
    <property type="protein sequence ID" value="GFS07335.1"/>
    <property type="molecule type" value="Genomic_DNA"/>
</dbReference>
<name>A0AAV4IBB2_9GAST</name>
<organism evidence="1 2">
    <name type="scientific">Elysia marginata</name>
    <dbReference type="NCBI Taxonomy" id="1093978"/>
    <lineage>
        <taxon>Eukaryota</taxon>
        <taxon>Metazoa</taxon>
        <taxon>Spiralia</taxon>
        <taxon>Lophotrochozoa</taxon>
        <taxon>Mollusca</taxon>
        <taxon>Gastropoda</taxon>
        <taxon>Heterobranchia</taxon>
        <taxon>Euthyneura</taxon>
        <taxon>Panpulmonata</taxon>
        <taxon>Sacoglossa</taxon>
        <taxon>Placobranchoidea</taxon>
        <taxon>Plakobranchidae</taxon>
        <taxon>Elysia</taxon>
    </lineage>
</organism>
<evidence type="ECO:0000313" key="2">
    <source>
        <dbReference type="Proteomes" id="UP000762676"/>
    </source>
</evidence>
<gene>
    <name evidence="1" type="ORF">ElyMa_006567900</name>
</gene>
<sequence>MTSYITASSEMFDFVENAKEDCGPDVDTKLAQVVNKFVREKLPMHKLSSIEERNIMAGNVDVGVPKTNIELWKQLGRSAQDKDKILQKLQQFVVSGLKPIIQASDLLVRKIDEETGLSPVETKEVLTKLIDALCICST</sequence>
<keyword evidence="2" id="KW-1185">Reference proteome</keyword>
<comment type="caution">
    <text evidence="1">The sequence shown here is derived from an EMBL/GenBank/DDBJ whole genome shotgun (WGS) entry which is preliminary data.</text>
</comment>
<accession>A0AAV4IBB2</accession>
<evidence type="ECO:0000313" key="1">
    <source>
        <dbReference type="EMBL" id="GFS07335.1"/>
    </source>
</evidence>